<dbReference type="PANTHER" id="PTHR33570">
    <property type="entry name" value="4-CARBOXYMUCONOLACTONE DECARBOXYLASE FAMILY PROTEIN"/>
    <property type="match status" value="1"/>
</dbReference>
<keyword evidence="3" id="KW-1185">Reference proteome</keyword>
<proteinExistence type="predicted"/>
<dbReference type="InterPro" id="IPR003779">
    <property type="entry name" value="CMD-like"/>
</dbReference>
<protein>
    <submittedName>
        <fullName evidence="2">4-carboxymuconolactone decarboxylase</fullName>
    </submittedName>
</protein>
<dbReference type="AlphaFoldDB" id="A0A1I1TS67"/>
<dbReference type="InterPro" id="IPR029032">
    <property type="entry name" value="AhpD-like"/>
</dbReference>
<gene>
    <name evidence="2" type="ORF">SAMN04487819_101175</name>
</gene>
<dbReference type="EMBL" id="FOMZ01000001">
    <property type="protein sequence ID" value="SFD59303.1"/>
    <property type="molecule type" value="Genomic_DNA"/>
</dbReference>
<dbReference type="RefSeq" id="WP_092922286.1">
    <property type="nucleotide sequence ID" value="NZ_FOMZ01000001.1"/>
</dbReference>
<reference evidence="3" key="1">
    <citation type="submission" date="2016-10" db="EMBL/GenBank/DDBJ databases">
        <authorList>
            <person name="Varghese N."/>
            <person name="Submissions S."/>
        </authorList>
    </citation>
    <scope>NUCLEOTIDE SEQUENCE [LARGE SCALE GENOMIC DNA]</scope>
    <source>
        <strain evidence="3">DSM 45004</strain>
    </source>
</reference>
<dbReference type="Pfam" id="PF02627">
    <property type="entry name" value="CMD"/>
    <property type="match status" value="1"/>
</dbReference>
<accession>A0A1I1TS67</accession>
<name>A0A1I1TS67_9ACTN</name>
<feature type="domain" description="Carboxymuconolactone decarboxylase-like" evidence="1">
    <location>
        <begin position="38"/>
        <end position="117"/>
    </location>
</feature>
<dbReference type="Proteomes" id="UP000198716">
    <property type="component" value="Unassembled WGS sequence"/>
</dbReference>
<dbReference type="Gene3D" id="1.20.1290.10">
    <property type="entry name" value="AhpD-like"/>
    <property type="match status" value="1"/>
</dbReference>
<dbReference type="InterPro" id="IPR052512">
    <property type="entry name" value="4CMD/NDH-1_regulator"/>
</dbReference>
<organism evidence="2 3">
    <name type="scientific">Actinopolyspora alba</name>
    <dbReference type="NCBI Taxonomy" id="673379"/>
    <lineage>
        <taxon>Bacteria</taxon>
        <taxon>Bacillati</taxon>
        <taxon>Actinomycetota</taxon>
        <taxon>Actinomycetes</taxon>
        <taxon>Actinopolysporales</taxon>
        <taxon>Actinopolysporaceae</taxon>
        <taxon>Actinopolyspora</taxon>
        <taxon>Actinopolyspora alba group</taxon>
    </lineage>
</organism>
<dbReference type="GO" id="GO:0051920">
    <property type="term" value="F:peroxiredoxin activity"/>
    <property type="evidence" value="ECO:0007669"/>
    <property type="project" value="InterPro"/>
</dbReference>
<evidence type="ECO:0000259" key="1">
    <source>
        <dbReference type="Pfam" id="PF02627"/>
    </source>
</evidence>
<sequence>MNQHDRSRLERGHEVIRQREPEAGERMLDRLRSLDPVFEDLMVGFVFADVYDRSVLSVRERELIRLASIIALGVTESPLKANIAASLNNEISREEVKEVFVQSLPYAGFPRTVAALETLGEVLAERGESFERDSDRSR</sequence>
<evidence type="ECO:0000313" key="2">
    <source>
        <dbReference type="EMBL" id="SFD59303.1"/>
    </source>
</evidence>
<dbReference type="PANTHER" id="PTHR33570:SF2">
    <property type="entry name" value="CARBOXYMUCONOLACTONE DECARBOXYLASE-LIKE DOMAIN-CONTAINING PROTEIN"/>
    <property type="match status" value="1"/>
</dbReference>
<dbReference type="SUPFAM" id="SSF69118">
    <property type="entry name" value="AhpD-like"/>
    <property type="match status" value="1"/>
</dbReference>
<evidence type="ECO:0000313" key="3">
    <source>
        <dbReference type="Proteomes" id="UP000198716"/>
    </source>
</evidence>